<evidence type="ECO:0000313" key="2">
    <source>
        <dbReference type="EMBL" id="PWY89021.1"/>
    </source>
</evidence>
<dbReference type="OrthoDB" id="529205at2759"/>
<organism evidence="2 3">
    <name type="scientific">Aspergillus heteromorphus CBS 117.55</name>
    <dbReference type="NCBI Taxonomy" id="1448321"/>
    <lineage>
        <taxon>Eukaryota</taxon>
        <taxon>Fungi</taxon>
        <taxon>Dikarya</taxon>
        <taxon>Ascomycota</taxon>
        <taxon>Pezizomycotina</taxon>
        <taxon>Eurotiomycetes</taxon>
        <taxon>Eurotiomycetidae</taxon>
        <taxon>Eurotiales</taxon>
        <taxon>Aspergillaceae</taxon>
        <taxon>Aspergillus</taxon>
        <taxon>Aspergillus subgen. Circumdati</taxon>
    </lineage>
</organism>
<evidence type="ECO:0000313" key="3">
    <source>
        <dbReference type="Proteomes" id="UP000247233"/>
    </source>
</evidence>
<feature type="compositionally biased region" description="Basic and acidic residues" evidence="1">
    <location>
        <begin position="39"/>
        <end position="74"/>
    </location>
</feature>
<dbReference type="AlphaFoldDB" id="A0A317WTA6"/>
<dbReference type="GeneID" id="37068617"/>
<proteinExistence type="predicted"/>
<gene>
    <name evidence="2" type="ORF">BO70DRAFT_393539</name>
</gene>
<dbReference type="EMBL" id="MSFL01000004">
    <property type="protein sequence ID" value="PWY89021.1"/>
    <property type="molecule type" value="Genomic_DNA"/>
</dbReference>
<keyword evidence="3" id="KW-1185">Reference proteome</keyword>
<feature type="compositionally biased region" description="Polar residues" evidence="1">
    <location>
        <begin position="27"/>
        <end position="36"/>
    </location>
</feature>
<dbReference type="VEuPathDB" id="FungiDB:BO70DRAFT_393539"/>
<feature type="compositionally biased region" description="Basic and acidic residues" evidence="1">
    <location>
        <begin position="84"/>
        <end position="114"/>
    </location>
</feature>
<reference evidence="2 3" key="1">
    <citation type="submission" date="2016-12" db="EMBL/GenBank/DDBJ databases">
        <title>The genomes of Aspergillus section Nigri reveals drivers in fungal speciation.</title>
        <authorList>
            <consortium name="DOE Joint Genome Institute"/>
            <person name="Vesth T.C."/>
            <person name="Nybo J."/>
            <person name="Theobald S."/>
            <person name="Brandl J."/>
            <person name="Frisvad J.C."/>
            <person name="Nielsen K.F."/>
            <person name="Lyhne E.K."/>
            <person name="Kogle M.E."/>
            <person name="Kuo A."/>
            <person name="Riley R."/>
            <person name="Clum A."/>
            <person name="Nolan M."/>
            <person name="Lipzen A."/>
            <person name="Salamov A."/>
            <person name="Henrissat B."/>
            <person name="Wiebenga A."/>
            <person name="De Vries R.P."/>
            <person name="Grigoriev I.V."/>
            <person name="Mortensen U.H."/>
            <person name="Andersen M.R."/>
            <person name="Baker S.E."/>
        </authorList>
    </citation>
    <scope>NUCLEOTIDE SEQUENCE [LARGE SCALE GENOMIC DNA]</scope>
    <source>
        <strain evidence="2 3">CBS 117.55</strain>
    </source>
</reference>
<sequence>MSFLAPLRTSLRPSISTLSLRPTTYPALSSLHTSAPRQGLKESDHNREDLGTHYESHKHEQLKSSKEGKAKWKQELASNSEASVKADRGEVDHEDGHFGSLQEKTKGLPNEKTR</sequence>
<protein>
    <recommendedName>
        <fullName evidence="4">Mitochondrial carrier protein PET8</fullName>
    </recommendedName>
</protein>
<name>A0A317WTA6_9EURO</name>
<evidence type="ECO:0008006" key="4">
    <source>
        <dbReference type="Google" id="ProtNLM"/>
    </source>
</evidence>
<dbReference type="RefSeq" id="XP_025402208.1">
    <property type="nucleotide sequence ID" value="XM_025546380.1"/>
</dbReference>
<feature type="region of interest" description="Disordered" evidence="1">
    <location>
        <begin position="27"/>
        <end position="114"/>
    </location>
</feature>
<comment type="caution">
    <text evidence="2">The sequence shown here is derived from an EMBL/GenBank/DDBJ whole genome shotgun (WGS) entry which is preliminary data.</text>
</comment>
<evidence type="ECO:0000256" key="1">
    <source>
        <dbReference type="SAM" id="MobiDB-lite"/>
    </source>
</evidence>
<dbReference type="Proteomes" id="UP000247233">
    <property type="component" value="Unassembled WGS sequence"/>
</dbReference>
<accession>A0A317WTA6</accession>